<reference evidence="1" key="1">
    <citation type="submission" date="2017-05" db="EMBL/GenBank/DDBJ databases">
        <title>Polyphasic characterization of four soil-derived phenanthrene-degrading Acidovorax strains and proposal of Acidovorax phenanthrenivorans sp. nov.</title>
        <authorList>
            <person name="Singleton D."/>
            <person name="Lee J."/>
            <person name="Dickey A.N."/>
            <person name="Stroud A."/>
            <person name="Scholl E.H."/>
            <person name="Wright F.A."/>
            <person name="Aitken M.D."/>
        </authorList>
    </citation>
    <scope>NUCLEOTIDE SEQUENCE</scope>
    <source>
        <strain evidence="1">P4</strain>
        <plasmid evidence="1">pACP4.4</plasmid>
    </source>
</reference>
<dbReference type="EMBL" id="CP021370">
    <property type="protein sequence ID" value="ART61607.1"/>
    <property type="molecule type" value="Genomic_DNA"/>
</dbReference>
<dbReference type="SUPFAM" id="SSF102891">
    <property type="entry name" value="Hypothetical protein Ta1206"/>
    <property type="match status" value="1"/>
</dbReference>
<evidence type="ECO:0008006" key="3">
    <source>
        <dbReference type="Google" id="ProtNLM"/>
    </source>
</evidence>
<dbReference type="Gene3D" id="3.30.1980.10">
    <property type="entry name" value="Hypothetical protein YunC"/>
    <property type="match status" value="1"/>
</dbReference>
<evidence type="ECO:0000313" key="2">
    <source>
        <dbReference type="Proteomes" id="UP000194440"/>
    </source>
</evidence>
<gene>
    <name evidence="1" type="ORF">CBP36_21850</name>
</gene>
<dbReference type="RefSeq" id="WP_009242076.1">
    <property type="nucleotide sequence ID" value="NZ_CP021365.1"/>
</dbReference>
<dbReference type="InterPro" id="IPR014931">
    <property type="entry name" value="DUF1805"/>
</dbReference>
<dbReference type="OrthoDB" id="8910290at2"/>
<organism evidence="1 2">
    <name type="scientific">Acidovorax carolinensis</name>
    <dbReference type="NCBI Taxonomy" id="553814"/>
    <lineage>
        <taxon>Bacteria</taxon>
        <taxon>Pseudomonadati</taxon>
        <taxon>Pseudomonadota</taxon>
        <taxon>Betaproteobacteria</taxon>
        <taxon>Burkholderiales</taxon>
        <taxon>Comamonadaceae</taxon>
        <taxon>Acidovorax</taxon>
    </lineage>
</organism>
<dbReference type="AlphaFoldDB" id="A0A240UJC9"/>
<sequence>MDAGAIQEHLELLQFDLARPLLVMKAPKGILGCGYINVETCNKTGEVCAIVTGVNTFDDMRKAKVVATSNKAVELGIQVGESGQDALNKMR</sequence>
<dbReference type="InterPro" id="IPR036493">
    <property type="entry name" value="YunC_sf"/>
</dbReference>
<geneLocation type="plasmid" evidence="1 2">
    <name>pACP4.4</name>
</geneLocation>
<dbReference type="KEGG" id="acis:CBP35_20990"/>
<keyword evidence="1" id="KW-0614">Plasmid</keyword>
<dbReference type="GeneID" id="61391574"/>
<accession>A0A240UJC9</accession>
<evidence type="ECO:0000313" key="1">
    <source>
        <dbReference type="EMBL" id="ART61607.1"/>
    </source>
</evidence>
<dbReference type="Proteomes" id="UP000194440">
    <property type="component" value="Plasmid pACP4.4"/>
</dbReference>
<dbReference type="KEGG" id="acip:CBP36_21850"/>
<keyword evidence="2" id="KW-1185">Reference proteome</keyword>
<proteinExistence type="predicted"/>
<dbReference type="Pfam" id="PF08827">
    <property type="entry name" value="DUF1805"/>
    <property type="match status" value="1"/>
</dbReference>
<protein>
    <recommendedName>
        <fullName evidence="3">DUF1805 domain-containing protein</fullName>
    </recommendedName>
</protein>
<name>A0A240UJC9_9BURK</name>